<keyword evidence="4" id="KW-0436">Ligase</keyword>
<comment type="caution">
    <text evidence="16">The sequence shown here is derived from an EMBL/GenBank/DDBJ whole genome shotgun (WGS) entry which is preliminary data.</text>
</comment>
<sequence length="490" mass="53979">MSSLLERLSGSPAFNSQATKLTLVAAAASFTTAALILGVQGSQKKRRVRQLKDDLRKSIPPPPTYDQGSESFATGEYTSPIVLPGTGASPATVIDARGAIQPGGALEMDEELVKEQLARNIAFLGEEGVEKLRNSFVIIVGAGGVGSWAASMLVRSGVGKIRLIDFDQVSLSSLNRHATAVQADVGTPKVTAMKKAFRSIAPWVEVDARVELFQEDAAEELLSGNPDYVIDAIDNINTKLALLKFCYDHKIPVISSMGAGAKADPSRVQISDISETFEDPLARAVRRKIKKMGVDTGIEVVYSTEKPHHVKLLPLDETQAQEADEYSALPDFRSRILPVLGPLPAMFGMAMATFITCKIADWPMEPVPIKLREALYLRVHRELRVREQRLDTNVPKVETIALDRRDVGYVIEEIFRGKSVVSKSMDKIGLCRWKRAEPLSLQNVVVLTKSEMDKHVKLPLDADLAEVYGQEVVDYVEERFREEAEISRLR</sequence>
<keyword evidence="7" id="KW-1000">Mitochondrion outer membrane</keyword>
<evidence type="ECO:0000256" key="3">
    <source>
        <dbReference type="ARBA" id="ARBA00009919"/>
    </source>
</evidence>
<dbReference type="OrthoDB" id="10265862at2759"/>
<evidence type="ECO:0000256" key="10">
    <source>
        <dbReference type="ARBA" id="ARBA00023128"/>
    </source>
</evidence>
<dbReference type="PANTHER" id="PTHR43267:SF2">
    <property type="entry name" value="TRNA THREONYLCARBAMOYLADENOSINE DEHYDRATASE 1-RELATED"/>
    <property type="match status" value="1"/>
</dbReference>
<dbReference type="FunFam" id="3.40.50.720:FF:000125">
    <property type="entry name" value="tRNA threonylcarbamoyladenosine dehydratase 2-like"/>
    <property type="match status" value="1"/>
</dbReference>
<evidence type="ECO:0000256" key="4">
    <source>
        <dbReference type="ARBA" id="ARBA00022598"/>
    </source>
</evidence>
<evidence type="ECO:0000256" key="8">
    <source>
        <dbReference type="ARBA" id="ARBA00022840"/>
    </source>
</evidence>
<comment type="subcellular location">
    <subcellularLocation>
        <location evidence="1">Mitochondrion membrane</location>
        <topology evidence="1">Multi-pass membrane protein</topology>
    </subcellularLocation>
    <subcellularLocation>
        <location evidence="2">Mitochondrion outer membrane</location>
    </subcellularLocation>
</comment>
<feature type="region of interest" description="Disordered" evidence="13">
    <location>
        <begin position="51"/>
        <end position="71"/>
    </location>
</feature>
<dbReference type="GO" id="GO:0061504">
    <property type="term" value="P:cyclic threonylcarbamoyladenosine biosynthetic process"/>
    <property type="evidence" value="ECO:0007669"/>
    <property type="project" value="TreeGrafter"/>
</dbReference>
<dbReference type="CDD" id="cd00755">
    <property type="entry name" value="YgdL_like"/>
    <property type="match status" value="1"/>
</dbReference>
<evidence type="ECO:0000256" key="13">
    <source>
        <dbReference type="SAM" id="MobiDB-lite"/>
    </source>
</evidence>
<keyword evidence="17" id="KW-1185">Reference proteome</keyword>
<evidence type="ECO:0000256" key="5">
    <source>
        <dbReference type="ARBA" id="ARBA00022692"/>
    </source>
</evidence>
<keyword evidence="11 14" id="KW-0472">Membrane</keyword>
<keyword evidence="9 14" id="KW-1133">Transmembrane helix</keyword>
<dbReference type="Gene3D" id="3.40.50.720">
    <property type="entry name" value="NAD(P)-binding Rossmann-like Domain"/>
    <property type="match status" value="1"/>
</dbReference>
<dbReference type="InterPro" id="IPR000594">
    <property type="entry name" value="ThiF_NAD_FAD-bd"/>
</dbReference>
<keyword evidence="10" id="KW-0496">Mitochondrion</keyword>
<dbReference type="PANTHER" id="PTHR43267">
    <property type="entry name" value="TRNA THREONYLCARBAMOYLADENOSINE DEHYDRATASE"/>
    <property type="match status" value="1"/>
</dbReference>
<dbReference type="EMBL" id="BQFW01000006">
    <property type="protein sequence ID" value="GJJ71963.1"/>
    <property type="molecule type" value="Genomic_DNA"/>
</dbReference>
<dbReference type="InterPro" id="IPR035985">
    <property type="entry name" value="Ubiquitin-activating_enz"/>
</dbReference>
<evidence type="ECO:0000256" key="7">
    <source>
        <dbReference type="ARBA" id="ARBA00022787"/>
    </source>
</evidence>
<dbReference type="GO" id="GO:0005741">
    <property type="term" value="C:mitochondrial outer membrane"/>
    <property type="evidence" value="ECO:0007669"/>
    <property type="project" value="UniProtKB-SubCell"/>
</dbReference>
<evidence type="ECO:0000256" key="12">
    <source>
        <dbReference type="ARBA" id="ARBA00060084"/>
    </source>
</evidence>
<name>A0A9P3LVD3_9FUNG</name>
<dbReference type="GO" id="GO:0005524">
    <property type="term" value="F:ATP binding"/>
    <property type="evidence" value="ECO:0007669"/>
    <property type="project" value="UniProtKB-KW"/>
</dbReference>
<evidence type="ECO:0000256" key="1">
    <source>
        <dbReference type="ARBA" id="ARBA00004225"/>
    </source>
</evidence>
<keyword evidence="6" id="KW-0547">Nucleotide-binding</keyword>
<dbReference type="AlphaFoldDB" id="A0A9P3LVD3"/>
<feature type="transmembrane region" description="Helical" evidence="14">
    <location>
        <begin position="20"/>
        <end position="39"/>
    </location>
</feature>
<dbReference type="Pfam" id="PF00899">
    <property type="entry name" value="ThiF"/>
    <property type="match status" value="1"/>
</dbReference>
<accession>A0A9P3LVD3</accession>
<dbReference type="GO" id="GO:0008641">
    <property type="term" value="F:ubiquitin-like modifier activating enzyme activity"/>
    <property type="evidence" value="ECO:0007669"/>
    <property type="project" value="InterPro"/>
</dbReference>
<organism evidence="16 17">
    <name type="scientific">Entomortierella parvispora</name>
    <dbReference type="NCBI Taxonomy" id="205924"/>
    <lineage>
        <taxon>Eukaryota</taxon>
        <taxon>Fungi</taxon>
        <taxon>Fungi incertae sedis</taxon>
        <taxon>Mucoromycota</taxon>
        <taxon>Mortierellomycotina</taxon>
        <taxon>Mortierellomycetes</taxon>
        <taxon>Mortierellales</taxon>
        <taxon>Mortierellaceae</taxon>
        <taxon>Entomortierella</taxon>
    </lineage>
</organism>
<feature type="transmembrane region" description="Helical" evidence="14">
    <location>
        <begin position="136"/>
        <end position="154"/>
    </location>
</feature>
<evidence type="ECO:0000313" key="16">
    <source>
        <dbReference type="EMBL" id="GJJ71963.1"/>
    </source>
</evidence>
<keyword evidence="8" id="KW-0067">ATP-binding</keyword>
<dbReference type="Proteomes" id="UP000827284">
    <property type="component" value="Unassembled WGS sequence"/>
</dbReference>
<evidence type="ECO:0000313" key="17">
    <source>
        <dbReference type="Proteomes" id="UP000827284"/>
    </source>
</evidence>
<comment type="function">
    <text evidence="12">Catalyzes the ATP-dependent dehydration of threonylcarbamoyladenosine at position 37 (t(6)A37) to form cyclic t(6)A37 (ct(6)A37) in tRNAs that read codons beginning with adenine.</text>
</comment>
<dbReference type="InterPro" id="IPR045886">
    <property type="entry name" value="ThiF/MoeB/HesA"/>
</dbReference>
<evidence type="ECO:0000256" key="2">
    <source>
        <dbReference type="ARBA" id="ARBA00004294"/>
    </source>
</evidence>
<keyword evidence="5 14" id="KW-0812">Transmembrane</keyword>
<evidence type="ECO:0000256" key="14">
    <source>
        <dbReference type="SAM" id="Phobius"/>
    </source>
</evidence>
<evidence type="ECO:0000259" key="15">
    <source>
        <dbReference type="Pfam" id="PF00899"/>
    </source>
</evidence>
<gene>
    <name evidence="16" type="ORF">EMPS_04320</name>
</gene>
<dbReference type="GO" id="GO:0061503">
    <property type="term" value="F:tRNA threonylcarbamoyladenosine dehydratase"/>
    <property type="evidence" value="ECO:0007669"/>
    <property type="project" value="TreeGrafter"/>
</dbReference>
<evidence type="ECO:0000256" key="11">
    <source>
        <dbReference type="ARBA" id="ARBA00023136"/>
    </source>
</evidence>
<feature type="domain" description="THIF-type NAD/FAD binding fold" evidence="15">
    <location>
        <begin position="118"/>
        <end position="367"/>
    </location>
</feature>
<comment type="similarity">
    <text evidence="3">Belongs to the HesA/MoeB/ThiF family.</text>
</comment>
<reference evidence="16" key="2">
    <citation type="journal article" date="2022" name="Microbiol. Resour. Announc.">
        <title>Whole-Genome Sequence of Entomortierella parvispora E1425, a Mucoromycotan Fungus Associated with Burkholderiaceae-Related Endosymbiotic Bacteria.</title>
        <authorList>
            <person name="Herlambang A."/>
            <person name="Guo Y."/>
            <person name="Takashima Y."/>
            <person name="Narisawa K."/>
            <person name="Ohta H."/>
            <person name="Nishizawa T."/>
        </authorList>
    </citation>
    <scope>NUCLEOTIDE SEQUENCE</scope>
    <source>
        <strain evidence="16">E1425</strain>
    </source>
</reference>
<evidence type="ECO:0000256" key="9">
    <source>
        <dbReference type="ARBA" id="ARBA00022989"/>
    </source>
</evidence>
<evidence type="ECO:0000256" key="6">
    <source>
        <dbReference type="ARBA" id="ARBA00022741"/>
    </source>
</evidence>
<dbReference type="SUPFAM" id="SSF69572">
    <property type="entry name" value="Activating enzymes of the ubiquitin-like proteins"/>
    <property type="match status" value="1"/>
</dbReference>
<protein>
    <submittedName>
        <fullName evidence="16">tRNA threonylcarbamoyladenosine dehydratase</fullName>
    </submittedName>
</protein>
<proteinExistence type="inferred from homology"/>
<reference evidence="16" key="1">
    <citation type="submission" date="2021-11" db="EMBL/GenBank/DDBJ databases">
        <authorList>
            <person name="Herlambang A."/>
            <person name="Guo Y."/>
            <person name="Takashima Y."/>
            <person name="Nishizawa T."/>
        </authorList>
    </citation>
    <scope>NUCLEOTIDE SEQUENCE</scope>
    <source>
        <strain evidence="16">E1425</strain>
    </source>
</reference>